<feature type="coiled-coil region" evidence="1">
    <location>
        <begin position="730"/>
        <end position="771"/>
    </location>
</feature>
<dbReference type="Pfam" id="PF05278">
    <property type="entry name" value="PEARLI-4"/>
    <property type="match status" value="1"/>
</dbReference>
<name>A0A061GW44_THECC</name>
<keyword evidence="1" id="KW-0175">Coiled coil</keyword>
<dbReference type="AlphaFoldDB" id="A0A061GW44"/>
<accession>A0A061GW44</accession>
<dbReference type="InterPro" id="IPR007942">
    <property type="entry name" value="PLipase-like"/>
</dbReference>
<feature type="region of interest" description="Disordered" evidence="2">
    <location>
        <begin position="128"/>
        <end position="150"/>
    </location>
</feature>
<evidence type="ECO:0000256" key="1">
    <source>
        <dbReference type="SAM" id="Coils"/>
    </source>
</evidence>
<dbReference type="PANTHER" id="PTHR35021">
    <property type="match status" value="1"/>
</dbReference>
<evidence type="ECO:0000313" key="4">
    <source>
        <dbReference type="Proteomes" id="UP000026915"/>
    </source>
</evidence>
<protein>
    <submittedName>
        <fullName evidence="3">Fiber protein Fb17, putative</fullName>
    </submittedName>
</protein>
<sequence>MSLPSQDNSNELTQQLDSIADQILLEDGRTFFSRSIPLAISPDESTQQMNSQLEPDMEVKTGSVAQNEDGSTCWRSFSPDISLNESWGSIIEMLSTGEPPYPSADFNVAPSFVAQTEDLSLTILTSKTDLLPPGERNPKELPQPLNSHGHVEKGVQCFEPNASHMDHEERPSDQASSGRKRRGPKPRVTPAKKAKNQIDQAGASAEACDRQKRKSREPIIRRKDQENERKKKKNENDRKYRENIKIELTDLRKIKPEYDRLMKLASSFGGIDQLESQINHIKSELHKRQQEEVGNDMFQQVIGDSANQVPLIRANEVQVCGNEEMESLLDKYKEMEVESHRLELMKSKYGEIEEMEAMLDKFKNMEAEANSLELMKSKYGEIDEIESMLDKFKNLEAESHRFEQIKLSFGGVDEIEPEINRLKKIELQLEKHKQMVNRKELDSFQASPSPGSLQQLEMDQLYRQQRKEADFNRFEQMKSKFGGTEEMESKLDKFHRMEAEFHRFEQIKSEFGGIDEIEARIYRLKEIESQHDNQKELHFFPESPGSLQLALQEQRGMQSLDLTGNSDMVSVDGISLMSPAAVRETNITHDMQYSDVLVTKFMAKLDDDSVVSNVDLSSFKDLDGERKKIGKYSIPPSLVSTAEGIIKAYGDITDKCRFGYSVVETAYILLCAAIKEMSNLSLEQVSEEVMLKWRDAIKDAKGLNCDAKFAMEDLKKIAYGYFGIKAKSDSEILEQRMTSLKTEALALKTELDNKTKEMKDLKAKEEDLTSAQCKVCQEFAWKRFYHNLSLLSAFDIAVEMLTGGDHQIKLNSGVSLSKLHQTQFLQIATHDRIPPHCLWLEEILLALVRCLLILRILKFIVLRDCPVACSLYDILGIPSKESFLFLWCNVFDWKNSNLSCFSSPLASTGYLVCL</sequence>
<dbReference type="EMBL" id="CM001887">
    <property type="protein sequence ID" value="EOY33671.1"/>
    <property type="molecule type" value="Genomic_DNA"/>
</dbReference>
<organism evidence="3 4">
    <name type="scientific">Theobroma cacao</name>
    <name type="common">Cacao</name>
    <name type="synonym">Cocoa</name>
    <dbReference type="NCBI Taxonomy" id="3641"/>
    <lineage>
        <taxon>Eukaryota</taxon>
        <taxon>Viridiplantae</taxon>
        <taxon>Streptophyta</taxon>
        <taxon>Embryophyta</taxon>
        <taxon>Tracheophyta</taxon>
        <taxon>Spermatophyta</taxon>
        <taxon>Magnoliopsida</taxon>
        <taxon>eudicotyledons</taxon>
        <taxon>Gunneridae</taxon>
        <taxon>Pentapetalae</taxon>
        <taxon>rosids</taxon>
        <taxon>malvids</taxon>
        <taxon>Malvales</taxon>
        <taxon>Malvaceae</taxon>
        <taxon>Byttnerioideae</taxon>
        <taxon>Theobroma</taxon>
    </lineage>
</organism>
<feature type="region of interest" description="Disordered" evidence="2">
    <location>
        <begin position="163"/>
        <end position="237"/>
    </location>
</feature>
<dbReference type="Gramene" id="EOY33671">
    <property type="protein sequence ID" value="EOY33671"/>
    <property type="gene ID" value="TCM_041573"/>
</dbReference>
<evidence type="ECO:0000313" key="3">
    <source>
        <dbReference type="EMBL" id="EOY33671.1"/>
    </source>
</evidence>
<keyword evidence="4" id="KW-1185">Reference proteome</keyword>
<dbReference type="InParanoid" id="A0A061GW44"/>
<dbReference type="PANTHER" id="PTHR35021:SF7">
    <property type="entry name" value="PROTEIN FB17, PUTATIVE-RELATED"/>
    <property type="match status" value="1"/>
</dbReference>
<feature type="compositionally biased region" description="Basic residues" evidence="2">
    <location>
        <begin position="178"/>
        <end position="195"/>
    </location>
</feature>
<feature type="compositionally biased region" description="Basic and acidic residues" evidence="2">
    <location>
        <begin position="216"/>
        <end position="237"/>
    </location>
</feature>
<reference evidence="3 4" key="1">
    <citation type="journal article" date="2013" name="Genome Biol.">
        <title>The genome sequence of the most widely cultivated cacao type and its use to identify candidate genes regulating pod color.</title>
        <authorList>
            <person name="Motamayor J.C."/>
            <person name="Mockaitis K."/>
            <person name="Schmutz J."/>
            <person name="Haiminen N."/>
            <person name="Iii D.L."/>
            <person name="Cornejo O."/>
            <person name="Findley S.D."/>
            <person name="Zheng P."/>
            <person name="Utro F."/>
            <person name="Royaert S."/>
            <person name="Saski C."/>
            <person name="Jenkins J."/>
            <person name="Podicheti R."/>
            <person name="Zhao M."/>
            <person name="Scheffler B.E."/>
            <person name="Stack J.C."/>
            <person name="Feltus F.A."/>
            <person name="Mustiga G.M."/>
            <person name="Amores F."/>
            <person name="Phillips W."/>
            <person name="Marelli J.P."/>
            <person name="May G.D."/>
            <person name="Shapiro H."/>
            <person name="Ma J."/>
            <person name="Bustamante C.D."/>
            <person name="Schnell R.J."/>
            <person name="Main D."/>
            <person name="Gilbert D."/>
            <person name="Parida L."/>
            <person name="Kuhn D.N."/>
        </authorList>
    </citation>
    <scope>NUCLEOTIDE SEQUENCE [LARGE SCALE GENOMIC DNA]</scope>
    <source>
        <strain evidence="4">cv. Matina 1-6</strain>
    </source>
</reference>
<feature type="coiled-coil region" evidence="1">
    <location>
        <begin position="325"/>
        <end position="375"/>
    </location>
</feature>
<dbReference type="Proteomes" id="UP000026915">
    <property type="component" value="Chromosome 9"/>
</dbReference>
<proteinExistence type="predicted"/>
<evidence type="ECO:0000256" key="2">
    <source>
        <dbReference type="SAM" id="MobiDB-lite"/>
    </source>
</evidence>
<gene>
    <name evidence="3" type="ORF">TCM_041573</name>
</gene>
<dbReference type="HOGENOM" id="CLU_378757_0_0_1"/>